<dbReference type="GO" id="GO:0006886">
    <property type="term" value="P:intracellular protein transport"/>
    <property type="evidence" value="ECO:0007669"/>
    <property type="project" value="InterPro"/>
</dbReference>
<evidence type="ECO:0000259" key="11">
    <source>
        <dbReference type="PROSITE" id="PS50192"/>
    </source>
</evidence>
<organism evidence="12 13">
    <name type="scientific">Dendroctonus ponderosae</name>
    <name type="common">Mountain pine beetle</name>
    <dbReference type="NCBI Taxonomy" id="77166"/>
    <lineage>
        <taxon>Eukaryota</taxon>
        <taxon>Metazoa</taxon>
        <taxon>Ecdysozoa</taxon>
        <taxon>Arthropoda</taxon>
        <taxon>Hexapoda</taxon>
        <taxon>Insecta</taxon>
        <taxon>Pterygota</taxon>
        <taxon>Neoptera</taxon>
        <taxon>Endopterygota</taxon>
        <taxon>Coleoptera</taxon>
        <taxon>Polyphaga</taxon>
        <taxon>Cucujiformia</taxon>
        <taxon>Curculionidae</taxon>
        <taxon>Scolytinae</taxon>
        <taxon>Dendroctonus</taxon>
    </lineage>
</organism>
<proteinExistence type="inferred from homology"/>
<feature type="compositionally biased region" description="Basic residues" evidence="9">
    <location>
        <begin position="143"/>
        <end position="152"/>
    </location>
</feature>
<comment type="similarity">
    <text evidence="2">Belongs to the syntaxin family.</text>
</comment>
<dbReference type="OrthoDB" id="421009at2759"/>
<dbReference type="SMART" id="SM00397">
    <property type="entry name" value="t_SNARE"/>
    <property type="match status" value="1"/>
</dbReference>
<keyword evidence="5 10" id="KW-1133">Transmembrane helix</keyword>
<evidence type="ECO:0000256" key="10">
    <source>
        <dbReference type="SAM" id="Phobius"/>
    </source>
</evidence>
<name>U4UDG3_DENPD</name>
<feature type="coiled-coil region" evidence="8">
    <location>
        <begin position="655"/>
        <end position="682"/>
    </location>
</feature>
<dbReference type="CDD" id="cd15844">
    <property type="entry name" value="SNARE_syntaxin5"/>
    <property type="match status" value="1"/>
</dbReference>
<feature type="region of interest" description="Disordered" evidence="9">
    <location>
        <begin position="562"/>
        <end position="584"/>
    </location>
</feature>
<dbReference type="PROSITE" id="PS50192">
    <property type="entry name" value="T_SNARE"/>
    <property type="match status" value="1"/>
</dbReference>
<dbReference type="STRING" id="77166.U4UDG3"/>
<dbReference type="InterPro" id="IPR010989">
    <property type="entry name" value="SNARE"/>
</dbReference>
<evidence type="ECO:0000256" key="2">
    <source>
        <dbReference type="ARBA" id="ARBA00009063"/>
    </source>
</evidence>
<feature type="domain" description="T-SNARE coiled-coil homology" evidence="11">
    <location>
        <begin position="624"/>
        <end position="686"/>
    </location>
</feature>
<feature type="region of interest" description="Disordered" evidence="9">
    <location>
        <begin position="129"/>
        <end position="172"/>
    </location>
</feature>
<sequence>MDHLAQDLSIALEESESCGPIVSQASGKFSMRRRTRSAGNLPRLNSYAFLIQLELYTHKSADNNSEESSSSPSEFKSDKHRSKLASFYHSDSDDLCLSAAVAKALDHKNSLRMRHSIHGLLRGVSHSLESDSVNEHSPASRPSLRRKRKFKRISFEETPIPPTGKRKRSQRMDFDYNVRSLRSSLKIRPLHQSVVDKIDKFCHPAAVEEDARMDTLDDNCEVASESSISWSGGEGHEGDDELTDWAPPMESTSMDPAPWPEDSREIRAGCRRLRDERPGFSISTGANERVAKFLQDSTKFELRLFGAEREKLGQLAALYSLDLWFEAAGTTLLRIQNYGITIANLDFEGLALDRNWSREKSENLLLSNERSRPQEDRLSRVNSGYPNNVTEDYYLEEDHIEDFIEPEPIMSARDRTSEFINTIQTLQGRNIARAVAVKDPRKSRAIQSHSEFMLIAKNVGKNLASTYAKLEKLTLLAKRKSLFDDRTAEIQELTYIIKGDLNSLNQQIAQLQNISKRQKHSTNGRHLQSHSSNIVLTLQSKLATMSTDFKQILEVRTENLRHQKNRRDQFSQGGLPPPNNASIGQSSLLFQEQDHVSVGMENQPLIPQQSQSQMQVALMYDQTDNYLQSRAETMQNIESTIVELGGIFQQLAHMVKEQEEMVERIDTNVQDAELNIEAAHSQILKYFKSVSSNRWLMIKVFGVLIFFFIFFIVFLA</sequence>
<evidence type="ECO:0000256" key="6">
    <source>
        <dbReference type="ARBA" id="ARBA00023054"/>
    </source>
</evidence>
<dbReference type="EMBL" id="KB632308">
    <property type="protein sequence ID" value="ERL92014.1"/>
    <property type="molecule type" value="Genomic_DNA"/>
</dbReference>
<dbReference type="FunFam" id="1.20.58.70:FF:000022">
    <property type="entry name" value="Syntaxin-5"/>
    <property type="match status" value="1"/>
</dbReference>
<dbReference type="GO" id="GO:0031201">
    <property type="term" value="C:SNARE complex"/>
    <property type="evidence" value="ECO:0007669"/>
    <property type="project" value="TreeGrafter"/>
</dbReference>
<accession>U4UDG3</accession>
<evidence type="ECO:0000256" key="1">
    <source>
        <dbReference type="ARBA" id="ARBA00004211"/>
    </source>
</evidence>
<evidence type="ECO:0000256" key="7">
    <source>
        <dbReference type="ARBA" id="ARBA00023136"/>
    </source>
</evidence>
<dbReference type="PROSITE" id="PS00914">
    <property type="entry name" value="SYNTAXIN"/>
    <property type="match status" value="1"/>
</dbReference>
<keyword evidence="7 10" id="KW-0472">Membrane</keyword>
<comment type="subcellular location">
    <subcellularLocation>
        <location evidence="1">Membrane</location>
        <topology evidence="1">Single-pass type IV membrane protein</topology>
    </subcellularLocation>
</comment>
<dbReference type="GO" id="GO:0006888">
    <property type="term" value="P:endoplasmic reticulum to Golgi vesicle-mediated transport"/>
    <property type="evidence" value="ECO:0007669"/>
    <property type="project" value="TreeGrafter"/>
</dbReference>
<dbReference type="InterPro" id="IPR000727">
    <property type="entry name" value="T_SNARE_dom"/>
</dbReference>
<dbReference type="InterPro" id="IPR045242">
    <property type="entry name" value="Syntaxin"/>
</dbReference>
<evidence type="ECO:0000313" key="13">
    <source>
        <dbReference type="Proteomes" id="UP000030742"/>
    </source>
</evidence>
<gene>
    <name evidence="12" type="ORF">D910_09336</name>
</gene>
<dbReference type="GO" id="GO:0048278">
    <property type="term" value="P:vesicle docking"/>
    <property type="evidence" value="ECO:0007669"/>
    <property type="project" value="TreeGrafter"/>
</dbReference>
<dbReference type="Pfam" id="PF05739">
    <property type="entry name" value="SNARE"/>
    <property type="match status" value="1"/>
</dbReference>
<dbReference type="GO" id="GO:0000149">
    <property type="term" value="F:SNARE binding"/>
    <property type="evidence" value="ECO:0007669"/>
    <property type="project" value="TreeGrafter"/>
</dbReference>
<keyword evidence="4 10" id="KW-0812">Transmembrane</keyword>
<dbReference type="GO" id="GO:0006906">
    <property type="term" value="P:vesicle fusion"/>
    <property type="evidence" value="ECO:0007669"/>
    <property type="project" value="TreeGrafter"/>
</dbReference>
<dbReference type="AlphaFoldDB" id="U4UDG3"/>
<dbReference type="GO" id="GO:0000139">
    <property type="term" value="C:Golgi membrane"/>
    <property type="evidence" value="ECO:0007669"/>
    <property type="project" value="TreeGrafter"/>
</dbReference>
<dbReference type="Proteomes" id="UP000030742">
    <property type="component" value="Unassembled WGS sequence"/>
</dbReference>
<dbReference type="PANTHER" id="PTHR19957:SF3">
    <property type="entry name" value="SYNTAXIN-5"/>
    <property type="match status" value="1"/>
</dbReference>
<evidence type="ECO:0000256" key="5">
    <source>
        <dbReference type="ARBA" id="ARBA00022989"/>
    </source>
</evidence>
<evidence type="ECO:0000256" key="4">
    <source>
        <dbReference type="ARBA" id="ARBA00022692"/>
    </source>
</evidence>
<dbReference type="InterPro" id="IPR006012">
    <property type="entry name" value="Syntaxin/epimorphin_CS"/>
</dbReference>
<dbReference type="PANTHER" id="PTHR19957">
    <property type="entry name" value="SYNTAXIN"/>
    <property type="match status" value="1"/>
</dbReference>
<protein>
    <recommendedName>
        <fullName evidence="11">t-SNARE coiled-coil homology domain-containing protein</fullName>
    </recommendedName>
</protein>
<evidence type="ECO:0000256" key="3">
    <source>
        <dbReference type="ARBA" id="ARBA00022448"/>
    </source>
</evidence>
<dbReference type="GO" id="GO:0005484">
    <property type="term" value="F:SNAP receptor activity"/>
    <property type="evidence" value="ECO:0007669"/>
    <property type="project" value="InterPro"/>
</dbReference>
<evidence type="ECO:0000256" key="8">
    <source>
        <dbReference type="SAM" id="Coils"/>
    </source>
</evidence>
<evidence type="ECO:0000313" key="12">
    <source>
        <dbReference type="EMBL" id="ERL92014.1"/>
    </source>
</evidence>
<evidence type="ECO:0000256" key="9">
    <source>
        <dbReference type="SAM" id="MobiDB-lite"/>
    </source>
</evidence>
<keyword evidence="6 8" id="KW-0175">Coiled coil</keyword>
<dbReference type="Gene3D" id="1.20.58.70">
    <property type="match status" value="1"/>
</dbReference>
<dbReference type="SUPFAM" id="SSF47661">
    <property type="entry name" value="t-snare proteins"/>
    <property type="match status" value="1"/>
</dbReference>
<keyword evidence="3" id="KW-0813">Transport</keyword>
<feature type="transmembrane region" description="Helical" evidence="10">
    <location>
        <begin position="695"/>
        <end position="715"/>
    </location>
</feature>
<reference evidence="12 13" key="1">
    <citation type="journal article" date="2013" name="Genome Biol.">
        <title>Draft genome of the mountain pine beetle, Dendroctonus ponderosae Hopkins, a major forest pest.</title>
        <authorList>
            <person name="Keeling C.I."/>
            <person name="Yuen M.M."/>
            <person name="Liao N.Y."/>
            <person name="Docking T.R."/>
            <person name="Chan S.K."/>
            <person name="Taylor G.A."/>
            <person name="Palmquist D.L."/>
            <person name="Jackman S.D."/>
            <person name="Nguyen A."/>
            <person name="Li M."/>
            <person name="Henderson H."/>
            <person name="Janes J.K."/>
            <person name="Zhao Y."/>
            <person name="Pandoh P."/>
            <person name="Moore R."/>
            <person name="Sperling F.A."/>
            <person name="Huber D.P."/>
            <person name="Birol I."/>
            <person name="Jones S.J."/>
            <person name="Bohlmann J."/>
        </authorList>
    </citation>
    <scope>NUCLEOTIDE SEQUENCE</scope>
</reference>